<protein>
    <submittedName>
        <fullName evidence="1">Uncharacterized protein</fullName>
    </submittedName>
</protein>
<evidence type="ECO:0000313" key="1">
    <source>
        <dbReference type="EMBL" id="JAE06619.1"/>
    </source>
</evidence>
<dbReference type="AlphaFoldDB" id="A0A0A9F618"/>
<sequence>MYYTCALLKFEPKHVITLKWYSCSGINGKRYISAQFKIKSIDSIISSKSEIFNLPDTLVYDCFLSCFFTEPVPKGMVPVPLITLLDIIRNICNLKI</sequence>
<accession>A0A0A9F618</accession>
<reference evidence="1" key="1">
    <citation type="submission" date="2014-09" db="EMBL/GenBank/DDBJ databases">
        <authorList>
            <person name="Magalhaes I.L.F."/>
            <person name="Oliveira U."/>
            <person name="Santos F.R."/>
            <person name="Vidigal T.H.D.A."/>
            <person name="Brescovit A.D."/>
            <person name="Santos A.J."/>
        </authorList>
    </citation>
    <scope>NUCLEOTIDE SEQUENCE</scope>
    <source>
        <tissue evidence="1">Shoot tissue taken approximately 20 cm above the soil surface</tissue>
    </source>
</reference>
<organism evidence="1">
    <name type="scientific">Arundo donax</name>
    <name type="common">Giant reed</name>
    <name type="synonym">Donax arundinaceus</name>
    <dbReference type="NCBI Taxonomy" id="35708"/>
    <lineage>
        <taxon>Eukaryota</taxon>
        <taxon>Viridiplantae</taxon>
        <taxon>Streptophyta</taxon>
        <taxon>Embryophyta</taxon>
        <taxon>Tracheophyta</taxon>
        <taxon>Spermatophyta</taxon>
        <taxon>Magnoliopsida</taxon>
        <taxon>Liliopsida</taxon>
        <taxon>Poales</taxon>
        <taxon>Poaceae</taxon>
        <taxon>PACMAD clade</taxon>
        <taxon>Arundinoideae</taxon>
        <taxon>Arundineae</taxon>
        <taxon>Arundo</taxon>
    </lineage>
</organism>
<reference evidence="1" key="2">
    <citation type="journal article" date="2015" name="Data Brief">
        <title>Shoot transcriptome of the giant reed, Arundo donax.</title>
        <authorList>
            <person name="Barrero R.A."/>
            <person name="Guerrero F.D."/>
            <person name="Moolhuijzen P."/>
            <person name="Goolsby J.A."/>
            <person name="Tidwell J."/>
            <person name="Bellgard S.E."/>
            <person name="Bellgard M.I."/>
        </authorList>
    </citation>
    <scope>NUCLEOTIDE SEQUENCE</scope>
    <source>
        <tissue evidence="1">Shoot tissue taken approximately 20 cm above the soil surface</tissue>
    </source>
</reference>
<name>A0A0A9F618_ARUDO</name>
<dbReference type="EMBL" id="GBRH01191277">
    <property type="protein sequence ID" value="JAE06619.1"/>
    <property type="molecule type" value="Transcribed_RNA"/>
</dbReference>
<proteinExistence type="predicted"/>